<feature type="region of interest" description="Disordered" evidence="3">
    <location>
        <begin position="390"/>
        <end position="477"/>
    </location>
</feature>
<proteinExistence type="predicted"/>
<dbReference type="SUPFAM" id="SSF46785">
    <property type="entry name" value="Winged helix' DNA-binding domain"/>
    <property type="match status" value="1"/>
</dbReference>
<protein>
    <recommendedName>
        <fullName evidence="8">BTB domain-containing protein</fullName>
    </recommendedName>
</protein>
<dbReference type="GO" id="GO:0003677">
    <property type="term" value="F:DNA binding"/>
    <property type="evidence" value="ECO:0007669"/>
    <property type="project" value="UniProtKB-KW"/>
</dbReference>
<dbReference type="GO" id="GO:0022008">
    <property type="term" value="P:neurogenesis"/>
    <property type="evidence" value="ECO:0007669"/>
    <property type="project" value="TreeGrafter"/>
</dbReference>
<keyword evidence="1" id="KW-0238">DNA-binding</keyword>
<evidence type="ECO:0000313" key="6">
    <source>
        <dbReference type="Proteomes" id="UP000887575"/>
    </source>
</evidence>
<dbReference type="InterPro" id="IPR036390">
    <property type="entry name" value="WH_DNA-bd_sf"/>
</dbReference>
<dbReference type="Pfam" id="PF00651">
    <property type="entry name" value="BTB"/>
    <property type="match status" value="1"/>
</dbReference>
<feature type="compositionally biased region" description="Low complexity" evidence="3">
    <location>
        <begin position="402"/>
        <end position="424"/>
    </location>
</feature>
<dbReference type="SMART" id="SM00526">
    <property type="entry name" value="H15"/>
    <property type="match status" value="1"/>
</dbReference>
<feature type="region of interest" description="Disordered" evidence="3">
    <location>
        <begin position="1"/>
        <end position="24"/>
    </location>
</feature>
<dbReference type="AlphaFoldDB" id="A0AAF3EVD7"/>
<dbReference type="InterPro" id="IPR005819">
    <property type="entry name" value="H1/H5"/>
</dbReference>
<dbReference type="InterPro" id="IPR036388">
    <property type="entry name" value="WH-like_DNA-bd_sf"/>
</dbReference>
<keyword evidence="2" id="KW-0539">Nucleus</keyword>
<evidence type="ECO:0000256" key="1">
    <source>
        <dbReference type="ARBA" id="ARBA00023125"/>
    </source>
</evidence>
<dbReference type="GO" id="GO:0030527">
    <property type="term" value="F:structural constituent of chromatin"/>
    <property type="evidence" value="ECO:0007669"/>
    <property type="project" value="InterPro"/>
</dbReference>
<evidence type="ECO:0000259" key="4">
    <source>
        <dbReference type="PROSITE" id="PS50097"/>
    </source>
</evidence>
<dbReference type="Pfam" id="PF07707">
    <property type="entry name" value="BACK"/>
    <property type="match status" value="1"/>
</dbReference>
<dbReference type="Gene3D" id="3.30.710.10">
    <property type="entry name" value="Potassium Channel Kv1.1, Chain A"/>
    <property type="match status" value="1"/>
</dbReference>
<feature type="compositionally biased region" description="Low complexity" evidence="3">
    <location>
        <begin position="435"/>
        <end position="452"/>
    </location>
</feature>
<feature type="domain" description="BTB" evidence="4">
    <location>
        <begin position="46"/>
        <end position="116"/>
    </location>
</feature>
<dbReference type="InterPro" id="IPR011333">
    <property type="entry name" value="SKP1/BTB/POZ_sf"/>
</dbReference>
<dbReference type="SUPFAM" id="SSF54695">
    <property type="entry name" value="POZ domain"/>
    <property type="match status" value="1"/>
</dbReference>
<dbReference type="Gene3D" id="1.10.10.10">
    <property type="entry name" value="Winged helix-like DNA-binding domain superfamily/Winged helix DNA-binding domain"/>
    <property type="match status" value="1"/>
</dbReference>
<dbReference type="PANTHER" id="PTHR45774:SF3">
    <property type="entry name" value="BTB (POZ) DOMAIN-CONTAINING 2B-RELATED"/>
    <property type="match status" value="1"/>
</dbReference>
<sequence>MASYSSYGPATTSQSDVPTKKAKATSEEKLTAERLLKFILFNEDRADVHFLFPSETEAVVRLPGHKLILATRSSVFGAQFSGRFADEDECRISDVSSDSFREFLRYLYTDTIEATELWVFAELFYLSEKYMIHTMKDDLIQKLNEIMGKHDVLELLTPPLSNHLTKEAVFNLIDERIDHVLQSPLFLQLPKEVVKDILQRDSLKCNEMTIYSGMIKWAEAECKRNDWPADGEGLRRALDELLHLIRFPAMSGEEFNNGPVGKGLFEGKEAYDLLLCINSLQTKKELRKMATVGLTTTSQSDVVKAPKKPKVTSEEKKAPAHPTYAEMVVASISALADRKGSSRIAIANYVLQNYNVGGDSKKVNLHVGVNLKKGADSGLLQQAAKVAAKKAARKTTTKSPKEATTSKSPKKAATTKSLKVVGKKTAVEEKKAATSKKSTVKTAKGDSATLKAKSPKKATAKSAKMANSDSSIPKAPKKATVKVLLDGTLV</sequence>
<dbReference type="GO" id="GO:0005829">
    <property type="term" value="C:cytosol"/>
    <property type="evidence" value="ECO:0007669"/>
    <property type="project" value="TreeGrafter"/>
</dbReference>
<evidence type="ECO:0000259" key="5">
    <source>
        <dbReference type="PROSITE" id="PS51504"/>
    </source>
</evidence>
<dbReference type="GO" id="GO:0000786">
    <property type="term" value="C:nucleosome"/>
    <property type="evidence" value="ECO:0007669"/>
    <property type="project" value="InterPro"/>
</dbReference>
<evidence type="ECO:0000313" key="7">
    <source>
        <dbReference type="WBParaSite" id="MBELARI_LOCUS18154"/>
    </source>
</evidence>
<dbReference type="Proteomes" id="UP000887575">
    <property type="component" value="Unassembled WGS sequence"/>
</dbReference>
<keyword evidence="6" id="KW-1185">Reference proteome</keyword>
<dbReference type="SMART" id="SM00225">
    <property type="entry name" value="BTB"/>
    <property type="match status" value="1"/>
</dbReference>
<dbReference type="Pfam" id="PF00538">
    <property type="entry name" value="Linker_histone"/>
    <property type="match status" value="1"/>
</dbReference>
<evidence type="ECO:0000256" key="3">
    <source>
        <dbReference type="SAM" id="MobiDB-lite"/>
    </source>
</evidence>
<dbReference type="InterPro" id="IPR000210">
    <property type="entry name" value="BTB/POZ_dom"/>
</dbReference>
<name>A0AAF3EVD7_9BILA</name>
<dbReference type="PRINTS" id="PR00624">
    <property type="entry name" value="HISTONEH5"/>
</dbReference>
<dbReference type="PROSITE" id="PS51504">
    <property type="entry name" value="H15"/>
    <property type="match status" value="1"/>
</dbReference>
<dbReference type="InterPro" id="IPR011705">
    <property type="entry name" value="BACK"/>
</dbReference>
<organism evidence="6 7">
    <name type="scientific">Mesorhabditis belari</name>
    <dbReference type="NCBI Taxonomy" id="2138241"/>
    <lineage>
        <taxon>Eukaryota</taxon>
        <taxon>Metazoa</taxon>
        <taxon>Ecdysozoa</taxon>
        <taxon>Nematoda</taxon>
        <taxon>Chromadorea</taxon>
        <taxon>Rhabditida</taxon>
        <taxon>Rhabditina</taxon>
        <taxon>Rhabditomorpha</taxon>
        <taxon>Rhabditoidea</taxon>
        <taxon>Rhabditidae</taxon>
        <taxon>Mesorhabditinae</taxon>
        <taxon>Mesorhabditis</taxon>
    </lineage>
</organism>
<dbReference type="InterPro" id="IPR005818">
    <property type="entry name" value="Histone_H1/H5_H15"/>
</dbReference>
<dbReference type="SMART" id="SM00875">
    <property type="entry name" value="BACK"/>
    <property type="match status" value="1"/>
</dbReference>
<feature type="domain" description="H15" evidence="5">
    <location>
        <begin position="320"/>
        <end position="400"/>
    </location>
</feature>
<accession>A0AAF3EVD7</accession>
<feature type="compositionally biased region" description="Polar residues" evidence="3">
    <location>
        <begin position="1"/>
        <end position="17"/>
    </location>
</feature>
<evidence type="ECO:0000256" key="2">
    <source>
        <dbReference type="ARBA" id="ARBA00023242"/>
    </source>
</evidence>
<dbReference type="Gene3D" id="1.25.40.420">
    <property type="match status" value="1"/>
</dbReference>
<dbReference type="PANTHER" id="PTHR45774">
    <property type="entry name" value="BTB/POZ DOMAIN-CONTAINING"/>
    <property type="match status" value="1"/>
</dbReference>
<dbReference type="GO" id="GO:0006334">
    <property type="term" value="P:nucleosome assembly"/>
    <property type="evidence" value="ECO:0007669"/>
    <property type="project" value="InterPro"/>
</dbReference>
<dbReference type="WBParaSite" id="MBELARI_LOCUS18154">
    <property type="protein sequence ID" value="MBELARI_LOCUS18154"/>
    <property type="gene ID" value="MBELARI_LOCUS18154"/>
</dbReference>
<dbReference type="CDD" id="cd00073">
    <property type="entry name" value="H15"/>
    <property type="match status" value="1"/>
</dbReference>
<reference evidence="7" key="1">
    <citation type="submission" date="2024-02" db="UniProtKB">
        <authorList>
            <consortium name="WormBaseParasite"/>
        </authorList>
    </citation>
    <scope>IDENTIFICATION</scope>
</reference>
<dbReference type="PROSITE" id="PS50097">
    <property type="entry name" value="BTB"/>
    <property type="match status" value="1"/>
</dbReference>
<evidence type="ECO:0008006" key="8">
    <source>
        <dbReference type="Google" id="ProtNLM"/>
    </source>
</evidence>